<evidence type="ECO:0000313" key="2">
    <source>
        <dbReference type="EMBL" id="SEJ31579.1"/>
    </source>
</evidence>
<reference evidence="2 3" key="1">
    <citation type="submission" date="2016-10" db="EMBL/GenBank/DDBJ databases">
        <authorList>
            <person name="de Groot N.N."/>
        </authorList>
    </citation>
    <scope>NUCLEOTIDE SEQUENCE [LARGE SCALE GENOMIC DNA]</scope>
    <source>
        <strain evidence="2 3">DSM 19938</strain>
    </source>
</reference>
<organism evidence="2 3">
    <name type="scientific">Dyadobacter koreensis</name>
    <dbReference type="NCBI Taxonomy" id="408657"/>
    <lineage>
        <taxon>Bacteria</taxon>
        <taxon>Pseudomonadati</taxon>
        <taxon>Bacteroidota</taxon>
        <taxon>Cytophagia</taxon>
        <taxon>Cytophagales</taxon>
        <taxon>Spirosomataceae</taxon>
        <taxon>Dyadobacter</taxon>
    </lineage>
</organism>
<evidence type="ECO:0000313" key="3">
    <source>
        <dbReference type="Proteomes" id="UP000199532"/>
    </source>
</evidence>
<dbReference type="Proteomes" id="UP000199532">
    <property type="component" value="Unassembled WGS sequence"/>
</dbReference>
<accession>A0A1H6XRA9</accession>
<proteinExistence type="predicted"/>
<name>A0A1H6XRA9_9BACT</name>
<gene>
    <name evidence="2" type="ORF">SAMN04487995_4156</name>
</gene>
<keyword evidence="3" id="KW-1185">Reference proteome</keyword>
<sequence length="60" mass="7040">MKSSAEHIQETNFNVNDDFEQFQDSTNPFLPKVRNTESAQLNKPGKRRRIMKPLYSVRLS</sequence>
<feature type="region of interest" description="Disordered" evidence="1">
    <location>
        <begin position="1"/>
        <end position="31"/>
    </location>
</feature>
<dbReference type="RefSeq" id="WP_090338148.1">
    <property type="nucleotide sequence ID" value="NZ_FNXY01000006.1"/>
</dbReference>
<protein>
    <submittedName>
        <fullName evidence="2">Uncharacterized protein</fullName>
    </submittedName>
</protein>
<evidence type="ECO:0000256" key="1">
    <source>
        <dbReference type="SAM" id="MobiDB-lite"/>
    </source>
</evidence>
<dbReference type="EMBL" id="FNXY01000006">
    <property type="protein sequence ID" value="SEJ31579.1"/>
    <property type="molecule type" value="Genomic_DNA"/>
</dbReference>
<dbReference type="OrthoDB" id="965016at2"/>
<dbReference type="AlphaFoldDB" id="A0A1H6XRA9"/>